<dbReference type="STRING" id="78915.A0A4V1IXD3"/>
<evidence type="ECO:0000256" key="14">
    <source>
        <dbReference type="ARBA" id="ARBA00047811"/>
    </source>
</evidence>
<dbReference type="InterPro" id="IPR011009">
    <property type="entry name" value="Kinase-like_dom_sf"/>
</dbReference>
<comment type="catalytic activity">
    <reaction evidence="14">
        <text>L-threonyl-[protein] + ATP = O-phospho-L-threonyl-[protein] + ADP + H(+)</text>
        <dbReference type="Rhea" id="RHEA:46608"/>
        <dbReference type="Rhea" id="RHEA-COMP:11060"/>
        <dbReference type="Rhea" id="RHEA-COMP:11605"/>
        <dbReference type="ChEBI" id="CHEBI:15378"/>
        <dbReference type="ChEBI" id="CHEBI:30013"/>
        <dbReference type="ChEBI" id="CHEBI:30616"/>
        <dbReference type="ChEBI" id="CHEBI:61977"/>
        <dbReference type="ChEBI" id="CHEBI:456216"/>
        <dbReference type="EC" id="2.7.11.22"/>
    </reaction>
</comment>
<dbReference type="GO" id="GO:0004693">
    <property type="term" value="F:cyclin-dependent protein serine/threonine kinase activity"/>
    <property type="evidence" value="ECO:0007669"/>
    <property type="project" value="UniProtKB-EC"/>
</dbReference>
<dbReference type="Gene3D" id="1.10.510.10">
    <property type="entry name" value="Transferase(Phosphotransferase) domain 1"/>
    <property type="match status" value="1"/>
</dbReference>
<evidence type="ECO:0000313" key="19">
    <source>
        <dbReference type="Proteomes" id="UP000271241"/>
    </source>
</evidence>
<comment type="catalytic activity">
    <reaction evidence="16">
        <text>[DNA-directed RNA polymerase] + ATP = phospho-[DNA-directed RNA polymerase] + ADP + H(+)</text>
        <dbReference type="Rhea" id="RHEA:10216"/>
        <dbReference type="Rhea" id="RHEA-COMP:11321"/>
        <dbReference type="Rhea" id="RHEA-COMP:11322"/>
        <dbReference type="ChEBI" id="CHEBI:15378"/>
        <dbReference type="ChEBI" id="CHEBI:30616"/>
        <dbReference type="ChEBI" id="CHEBI:43176"/>
        <dbReference type="ChEBI" id="CHEBI:68546"/>
        <dbReference type="ChEBI" id="CHEBI:456216"/>
        <dbReference type="EC" id="2.7.11.23"/>
    </reaction>
</comment>
<dbReference type="OrthoDB" id="6284126at2759"/>
<dbReference type="SMART" id="SM00220">
    <property type="entry name" value="S_TKc"/>
    <property type="match status" value="1"/>
</dbReference>
<keyword evidence="7" id="KW-0808">Transferase</keyword>
<evidence type="ECO:0000256" key="12">
    <source>
        <dbReference type="ARBA" id="ARBA00023242"/>
    </source>
</evidence>
<sequence length="335" mass="38418">MELTRAYKARRDARRPRLVDRYEILGFISSGTYGRVYKARSRDSDDDGEYAIKAFKVEKEGESGLVAAGISQSACREIALCRELSHINIMALREVLTENHAIYMILEYAEHDLLQVLQYHGHEERKPLPELTVKSFLWQLLNGLAYLHANWILHRDLKPANILVTTKGVVKIGDLGLARVYRQPLLPLADGDRVVVTVWYRAPELLLGAKHYTKAIDIWAVGCIFAELLTLRPIFKSEEVKMDGRKTPPFQRHQVVKIIEVLGTPTVARWPGVVDLPEYSNLAAIRDYWKTCSSKSEQGFDLLRLMLEYDPERRISADQAMDHPYFQEEPKPAFK</sequence>
<comment type="similarity">
    <text evidence="2">Belongs to the protein kinase superfamily. CMGC Ser/Thr protein kinase family. CDC2/CDKX subfamily.</text>
</comment>
<evidence type="ECO:0000256" key="15">
    <source>
        <dbReference type="ARBA" id="ARBA00048367"/>
    </source>
</evidence>
<evidence type="ECO:0000256" key="13">
    <source>
        <dbReference type="ARBA" id="ARBA00041823"/>
    </source>
</evidence>
<dbReference type="SUPFAM" id="SSF56112">
    <property type="entry name" value="Protein kinase-like (PK-like)"/>
    <property type="match status" value="1"/>
</dbReference>
<dbReference type="EMBL" id="KZ992442">
    <property type="protein sequence ID" value="RKP10659.1"/>
    <property type="molecule type" value="Genomic_DNA"/>
</dbReference>
<keyword evidence="10 18" id="KW-0418">Kinase</keyword>
<evidence type="ECO:0000313" key="18">
    <source>
        <dbReference type="EMBL" id="RKP10659.1"/>
    </source>
</evidence>
<dbReference type="GO" id="GO:0005524">
    <property type="term" value="F:ATP binding"/>
    <property type="evidence" value="ECO:0007669"/>
    <property type="project" value="UniProtKB-KW"/>
</dbReference>
<keyword evidence="19" id="KW-1185">Reference proteome</keyword>
<dbReference type="FunFam" id="1.10.510.10:FF:000408">
    <property type="entry name" value="Serine/threonine-protein kinase SSN3"/>
    <property type="match status" value="1"/>
</dbReference>
<evidence type="ECO:0000259" key="17">
    <source>
        <dbReference type="PROSITE" id="PS50011"/>
    </source>
</evidence>
<evidence type="ECO:0000256" key="4">
    <source>
        <dbReference type="ARBA" id="ARBA00012425"/>
    </source>
</evidence>
<dbReference type="PROSITE" id="PS50011">
    <property type="entry name" value="PROTEIN_KINASE_DOM"/>
    <property type="match status" value="1"/>
</dbReference>
<evidence type="ECO:0000256" key="2">
    <source>
        <dbReference type="ARBA" id="ARBA00006485"/>
    </source>
</evidence>
<dbReference type="Gene3D" id="3.30.200.20">
    <property type="entry name" value="Phosphorylase Kinase, domain 1"/>
    <property type="match status" value="1"/>
</dbReference>
<dbReference type="InterPro" id="IPR050108">
    <property type="entry name" value="CDK"/>
</dbReference>
<evidence type="ECO:0000256" key="9">
    <source>
        <dbReference type="ARBA" id="ARBA00022741"/>
    </source>
</evidence>
<evidence type="ECO:0000256" key="1">
    <source>
        <dbReference type="ARBA" id="ARBA00004123"/>
    </source>
</evidence>
<gene>
    <name evidence="18" type="ORF">THASP1DRAFT_34047</name>
</gene>
<keyword evidence="12" id="KW-0539">Nucleus</keyword>
<keyword evidence="5" id="KW-0678">Repressor</keyword>
<dbReference type="InterPro" id="IPR000719">
    <property type="entry name" value="Prot_kinase_dom"/>
</dbReference>
<accession>A0A4V1IXD3</accession>
<dbReference type="GO" id="GO:0046872">
    <property type="term" value="F:metal ion binding"/>
    <property type="evidence" value="ECO:0007669"/>
    <property type="project" value="UniProtKB-KW"/>
</dbReference>
<evidence type="ECO:0000256" key="11">
    <source>
        <dbReference type="ARBA" id="ARBA00022840"/>
    </source>
</evidence>
<dbReference type="PANTHER" id="PTHR24056">
    <property type="entry name" value="CELL DIVISION PROTEIN KINASE"/>
    <property type="match status" value="1"/>
</dbReference>
<protein>
    <recommendedName>
        <fullName evidence="13">Cyclin-dependent kinase 8</fullName>
        <ecNumber evidence="4">2.7.11.22</ecNumber>
        <ecNumber evidence="3">2.7.11.23</ecNumber>
    </recommendedName>
</protein>
<proteinExistence type="inferred from homology"/>
<dbReference type="Proteomes" id="UP000271241">
    <property type="component" value="Unassembled WGS sequence"/>
</dbReference>
<dbReference type="EC" id="2.7.11.23" evidence="3"/>
<dbReference type="GO" id="GO:0016592">
    <property type="term" value="C:mediator complex"/>
    <property type="evidence" value="ECO:0007669"/>
    <property type="project" value="TreeGrafter"/>
</dbReference>
<evidence type="ECO:0000256" key="3">
    <source>
        <dbReference type="ARBA" id="ARBA00012409"/>
    </source>
</evidence>
<evidence type="ECO:0000256" key="7">
    <source>
        <dbReference type="ARBA" id="ARBA00022679"/>
    </source>
</evidence>
<comment type="catalytic activity">
    <reaction evidence="15">
        <text>L-seryl-[protein] + ATP = O-phospho-L-seryl-[protein] + ADP + H(+)</text>
        <dbReference type="Rhea" id="RHEA:17989"/>
        <dbReference type="Rhea" id="RHEA-COMP:9863"/>
        <dbReference type="Rhea" id="RHEA-COMP:11604"/>
        <dbReference type="ChEBI" id="CHEBI:15378"/>
        <dbReference type="ChEBI" id="CHEBI:29999"/>
        <dbReference type="ChEBI" id="CHEBI:30616"/>
        <dbReference type="ChEBI" id="CHEBI:83421"/>
        <dbReference type="ChEBI" id="CHEBI:456216"/>
        <dbReference type="EC" id="2.7.11.22"/>
    </reaction>
</comment>
<dbReference type="GO" id="GO:0008353">
    <property type="term" value="F:RNA polymerase II CTD heptapeptide repeat kinase activity"/>
    <property type="evidence" value="ECO:0007669"/>
    <property type="project" value="UniProtKB-EC"/>
</dbReference>
<dbReference type="CDD" id="cd07842">
    <property type="entry name" value="STKc_CDK8_like"/>
    <property type="match status" value="1"/>
</dbReference>
<dbReference type="PROSITE" id="PS00108">
    <property type="entry name" value="PROTEIN_KINASE_ST"/>
    <property type="match status" value="1"/>
</dbReference>
<comment type="subcellular location">
    <subcellularLocation>
        <location evidence="1">Nucleus</location>
    </subcellularLocation>
</comment>
<dbReference type="PANTHER" id="PTHR24056:SF495">
    <property type="entry name" value="CYCLIN-DEPENDENT KINASE 8-RELATED"/>
    <property type="match status" value="1"/>
</dbReference>
<evidence type="ECO:0000256" key="8">
    <source>
        <dbReference type="ARBA" id="ARBA00022723"/>
    </source>
</evidence>
<dbReference type="EC" id="2.7.11.22" evidence="4"/>
<dbReference type="InterPro" id="IPR008271">
    <property type="entry name" value="Ser/Thr_kinase_AS"/>
</dbReference>
<evidence type="ECO:0000256" key="6">
    <source>
        <dbReference type="ARBA" id="ARBA00022527"/>
    </source>
</evidence>
<keyword evidence="8" id="KW-0479">Metal-binding</keyword>
<keyword evidence="11" id="KW-0067">ATP-binding</keyword>
<keyword evidence="9" id="KW-0547">Nucleotide-binding</keyword>
<evidence type="ECO:0000256" key="16">
    <source>
        <dbReference type="ARBA" id="ARBA00049280"/>
    </source>
</evidence>
<evidence type="ECO:0000256" key="5">
    <source>
        <dbReference type="ARBA" id="ARBA00022491"/>
    </source>
</evidence>
<name>A0A4V1IXD3_9FUNG</name>
<organism evidence="18 19">
    <name type="scientific">Thamnocephalis sphaerospora</name>
    <dbReference type="NCBI Taxonomy" id="78915"/>
    <lineage>
        <taxon>Eukaryota</taxon>
        <taxon>Fungi</taxon>
        <taxon>Fungi incertae sedis</taxon>
        <taxon>Zoopagomycota</taxon>
        <taxon>Zoopagomycotina</taxon>
        <taxon>Zoopagomycetes</taxon>
        <taxon>Zoopagales</taxon>
        <taxon>Sigmoideomycetaceae</taxon>
        <taxon>Thamnocephalis</taxon>
    </lineage>
</organism>
<dbReference type="Pfam" id="PF00069">
    <property type="entry name" value="Pkinase"/>
    <property type="match status" value="1"/>
</dbReference>
<keyword evidence="6" id="KW-0723">Serine/threonine-protein kinase</keyword>
<evidence type="ECO:0000256" key="10">
    <source>
        <dbReference type="ARBA" id="ARBA00022777"/>
    </source>
</evidence>
<dbReference type="AlphaFoldDB" id="A0A4V1IXD3"/>
<reference evidence="19" key="1">
    <citation type="journal article" date="2018" name="Nat. Microbiol.">
        <title>Leveraging single-cell genomics to expand the fungal tree of life.</title>
        <authorList>
            <person name="Ahrendt S.R."/>
            <person name="Quandt C.A."/>
            <person name="Ciobanu D."/>
            <person name="Clum A."/>
            <person name="Salamov A."/>
            <person name="Andreopoulos B."/>
            <person name="Cheng J.F."/>
            <person name="Woyke T."/>
            <person name="Pelin A."/>
            <person name="Henrissat B."/>
            <person name="Reynolds N.K."/>
            <person name="Benny G.L."/>
            <person name="Smith M.E."/>
            <person name="James T.Y."/>
            <person name="Grigoriev I.V."/>
        </authorList>
    </citation>
    <scope>NUCLEOTIDE SEQUENCE [LARGE SCALE GENOMIC DNA]</scope>
    <source>
        <strain evidence="19">RSA 1356</strain>
    </source>
</reference>
<feature type="domain" description="Protein kinase" evidence="17">
    <location>
        <begin position="22"/>
        <end position="326"/>
    </location>
</feature>